<dbReference type="Pfam" id="PF01887">
    <property type="entry name" value="SAM_HAT_N"/>
    <property type="match status" value="1"/>
</dbReference>
<comment type="caution">
    <text evidence="2">The sequence shown here is derived from an EMBL/GenBank/DDBJ whole genome shotgun (WGS) entry which is preliminary data.</text>
</comment>
<dbReference type="EMBL" id="DSKP01000143">
    <property type="protein sequence ID" value="HEB48950.1"/>
    <property type="molecule type" value="Genomic_DNA"/>
</dbReference>
<protein>
    <recommendedName>
        <fullName evidence="1">S-adenosyl-l-methionine hydroxide adenosyltransferase N-terminal domain-containing protein</fullName>
    </recommendedName>
</protein>
<reference evidence="2" key="1">
    <citation type="journal article" date="2020" name="mSystems">
        <title>Genome- and Community-Level Interaction Insights into Carbon Utilization and Element Cycling Functions of Hydrothermarchaeota in Hydrothermal Sediment.</title>
        <authorList>
            <person name="Zhou Z."/>
            <person name="Liu Y."/>
            <person name="Xu W."/>
            <person name="Pan J."/>
            <person name="Luo Z.H."/>
            <person name="Li M."/>
        </authorList>
    </citation>
    <scope>NUCLEOTIDE SEQUENCE [LARGE SCALE GENOMIC DNA]</scope>
    <source>
        <strain evidence="2">SpSt-25</strain>
    </source>
</reference>
<organism evidence="2">
    <name type="scientific">Thermofilum pendens</name>
    <dbReference type="NCBI Taxonomy" id="2269"/>
    <lineage>
        <taxon>Archaea</taxon>
        <taxon>Thermoproteota</taxon>
        <taxon>Thermoprotei</taxon>
        <taxon>Thermofilales</taxon>
        <taxon>Thermofilaceae</taxon>
        <taxon>Thermofilum</taxon>
    </lineage>
</organism>
<gene>
    <name evidence="2" type="ORF">ENP77_04070</name>
</gene>
<accession>A0A7C1PDR7</accession>
<evidence type="ECO:0000259" key="1">
    <source>
        <dbReference type="Pfam" id="PF01887"/>
    </source>
</evidence>
<name>A0A7C1PDR7_THEPE</name>
<sequence>MPLVAFLSDFGYTDYYVAAVKAVIKRVCPVAEVVDVSHGVRSWSPAGRLLHFCRAASTISRRRRFSSLSWTQVWALRGGGSWCGARGTGS</sequence>
<feature type="domain" description="S-adenosyl-l-methionine hydroxide adenosyltransferase N-terminal" evidence="1">
    <location>
        <begin position="4"/>
        <end position="44"/>
    </location>
</feature>
<dbReference type="AlphaFoldDB" id="A0A7C1PDR7"/>
<dbReference type="SUPFAM" id="SSF102522">
    <property type="entry name" value="Bacterial fluorinating enzyme, N-terminal domain"/>
    <property type="match status" value="1"/>
</dbReference>
<dbReference type="InterPro" id="IPR023228">
    <property type="entry name" value="SAM_OH_AdoTrfase_N_sf"/>
</dbReference>
<dbReference type="Gene3D" id="3.40.50.10790">
    <property type="entry name" value="S-adenosyl-l-methionine hydroxide adenosyltransferase, N-terminal"/>
    <property type="match status" value="1"/>
</dbReference>
<evidence type="ECO:0000313" key="2">
    <source>
        <dbReference type="EMBL" id="HEB48950.1"/>
    </source>
</evidence>
<dbReference type="InterPro" id="IPR046469">
    <property type="entry name" value="SAM_HAT_N"/>
</dbReference>
<proteinExistence type="predicted"/>